<keyword evidence="8" id="KW-0418">Kinase</keyword>
<gene>
    <name evidence="12" type="ORF">I9054_013635</name>
</gene>
<evidence type="ECO:0000256" key="8">
    <source>
        <dbReference type="ARBA" id="ARBA00022777"/>
    </source>
</evidence>
<evidence type="ECO:0000256" key="6">
    <source>
        <dbReference type="ARBA" id="ARBA00022692"/>
    </source>
</evidence>
<dbReference type="GO" id="GO:0005886">
    <property type="term" value="C:plasma membrane"/>
    <property type="evidence" value="ECO:0007669"/>
    <property type="project" value="TreeGrafter"/>
</dbReference>
<dbReference type="Pfam" id="PF00512">
    <property type="entry name" value="HisKA"/>
    <property type="match status" value="1"/>
</dbReference>
<reference evidence="12" key="1">
    <citation type="submission" date="2022-02" db="EMBL/GenBank/DDBJ databases">
        <title>Characterization of Tn125 harboring carbapenem-resistant Acinetobacter bereziniae clinical isolates.</title>
        <authorList>
            <person name="Wong N.-K."/>
            <person name="Pan Q."/>
        </authorList>
    </citation>
    <scope>NUCLEOTIDE SEQUENCE</scope>
    <source>
        <strain evidence="12">GD03393</strain>
    </source>
</reference>
<accession>A0A8I1AIT2</accession>
<dbReference type="Gene3D" id="3.30.565.10">
    <property type="entry name" value="Histidine kinase-like ATPase, C-terminal domain"/>
    <property type="match status" value="1"/>
</dbReference>
<keyword evidence="7" id="KW-0547">Nucleotide-binding</keyword>
<dbReference type="SUPFAM" id="SSF47384">
    <property type="entry name" value="Homodimeric domain of signal transducing histidine kinase"/>
    <property type="match status" value="1"/>
</dbReference>
<dbReference type="GO" id="GO:0000155">
    <property type="term" value="F:phosphorelay sensor kinase activity"/>
    <property type="evidence" value="ECO:0007669"/>
    <property type="project" value="InterPro"/>
</dbReference>
<dbReference type="EC" id="2.7.13.3" evidence="3"/>
<dbReference type="CDD" id="cd00082">
    <property type="entry name" value="HisKA"/>
    <property type="match status" value="1"/>
</dbReference>
<dbReference type="InterPro" id="IPR050428">
    <property type="entry name" value="TCS_sensor_his_kinase"/>
</dbReference>
<organism evidence="12 13">
    <name type="scientific">Acinetobacter bereziniae</name>
    <name type="common">Acinetobacter genomosp. 10</name>
    <dbReference type="NCBI Taxonomy" id="106648"/>
    <lineage>
        <taxon>Bacteria</taxon>
        <taxon>Pseudomonadati</taxon>
        <taxon>Pseudomonadota</taxon>
        <taxon>Gammaproteobacteria</taxon>
        <taxon>Moraxellales</taxon>
        <taxon>Moraxellaceae</taxon>
        <taxon>Acinetobacter</taxon>
    </lineage>
</organism>
<evidence type="ECO:0000256" key="9">
    <source>
        <dbReference type="ARBA" id="ARBA00022840"/>
    </source>
</evidence>
<evidence type="ECO:0000256" key="3">
    <source>
        <dbReference type="ARBA" id="ARBA00012438"/>
    </source>
</evidence>
<keyword evidence="9 12" id="KW-0067">ATP-binding</keyword>
<dbReference type="InterPro" id="IPR036097">
    <property type="entry name" value="HisK_dim/P_sf"/>
</dbReference>
<keyword evidence="11" id="KW-0902">Two-component regulatory system</keyword>
<evidence type="ECO:0000313" key="12">
    <source>
        <dbReference type="EMBL" id="UUN96415.1"/>
    </source>
</evidence>
<dbReference type="PROSITE" id="PS50109">
    <property type="entry name" value="HIS_KIN"/>
    <property type="match status" value="1"/>
</dbReference>
<dbReference type="InterPro" id="IPR003661">
    <property type="entry name" value="HisK_dim/P_dom"/>
</dbReference>
<evidence type="ECO:0000256" key="5">
    <source>
        <dbReference type="ARBA" id="ARBA00022679"/>
    </source>
</evidence>
<dbReference type="InterPro" id="IPR036890">
    <property type="entry name" value="HATPase_C_sf"/>
</dbReference>
<keyword evidence="6" id="KW-0812">Transmembrane</keyword>
<evidence type="ECO:0000256" key="4">
    <source>
        <dbReference type="ARBA" id="ARBA00022553"/>
    </source>
</evidence>
<evidence type="ECO:0000313" key="13">
    <source>
        <dbReference type="Proteomes" id="UP000644140"/>
    </source>
</evidence>
<dbReference type="Proteomes" id="UP000644140">
    <property type="component" value="Chromosome"/>
</dbReference>
<evidence type="ECO:0000256" key="2">
    <source>
        <dbReference type="ARBA" id="ARBA00004141"/>
    </source>
</evidence>
<name>A0A8I1AIT2_ACIBZ</name>
<evidence type="ECO:0000256" key="7">
    <source>
        <dbReference type="ARBA" id="ARBA00022741"/>
    </source>
</evidence>
<dbReference type="SUPFAM" id="SSF55874">
    <property type="entry name" value="ATPase domain of HSP90 chaperone/DNA topoisomerase II/histidine kinase"/>
    <property type="match status" value="1"/>
</dbReference>
<dbReference type="RefSeq" id="WP_151780989.1">
    <property type="nucleotide sequence ID" value="NZ_BKNL01000019.1"/>
</dbReference>
<dbReference type="EMBL" id="CP092085">
    <property type="protein sequence ID" value="UUN96415.1"/>
    <property type="molecule type" value="Genomic_DNA"/>
</dbReference>
<dbReference type="InterPro" id="IPR003594">
    <property type="entry name" value="HATPase_dom"/>
</dbReference>
<protein>
    <recommendedName>
        <fullName evidence="3">histidine kinase</fullName>
        <ecNumber evidence="3">2.7.13.3</ecNumber>
    </recommendedName>
</protein>
<dbReference type="SMART" id="SM00388">
    <property type="entry name" value="HisKA"/>
    <property type="match status" value="1"/>
</dbReference>
<keyword evidence="5" id="KW-0808">Transferase</keyword>
<dbReference type="SMART" id="SM00387">
    <property type="entry name" value="HATPase_c"/>
    <property type="match status" value="1"/>
</dbReference>
<evidence type="ECO:0000256" key="10">
    <source>
        <dbReference type="ARBA" id="ARBA00022989"/>
    </source>
</evidence>
<dbReference type="PANTHER" id="PTHR45436:SF14">
    <property type="entry name" value="SENSOR PROTEIN QSEC"/>
    <property type="match status" value="1"/>
</dbReference>
<keyword evidence="10" id="KW-0472">Membrane</keyword>
<keyword evidence="10" id="KW-1133">Transmembrane helix</keyword>
<dbReference type="PANTHER" id="PTHR45436">
    <property type="entry name" value="SENSOR HISTIDINE KINASE YKOH"/>
    <property type="match status" value="1"/>
</dbReference>
<dbReference type="InterPro" id="IPR005467">
    <property type="entry name" value="His_kinase_dom"/>
</dbReference>
<evidence type="ECO:0000256" key="11">
    <source>
        <dbReference type="ARBA" id="ARBA00023012"/>
    </source>
</evidence>
<proteinExistence type="predicted"/>
<dbReference type="GO" id="GO:0005524">
    <property type="term" value="F:ATP binding"/>
    <property type="evidence" value="ECO:0007669"/>
    <property type="project" value="UniProtKB-KW"/>
</dbReference>
<dbReference type="AlphaFoldDB" id="A0A8I1AIT2"/>
<dbReference type="Pfam" id="PF02518">
    <property type="entry name" value="HATPase_c"/>
    <property type="match status" value="1"/>
</dbReference>
<sequence length="457" mass="52709">MKGYSLKWRLVVSITVIFVLLWSFVFFWLYFDLAKRLQNTLDERLSASAHMVIRLVQQLPLQDIHSALQHETQDINHPNLIACEVSVFSSNIAVEQKIVARTRGAPENLQTQKTGFSTWRYQNTEWRSYVIQKGNIQVVTAEKLQLRHSLLKQILQSVLIPLIATLFLCILLILWIMRVEFRPLQNISNTLIKKKQNLSESALYLIELKSQNTPKEIQPFVDNLFDLIQQLHKSLENEKSFTAFAAHELRSPLTAIKTHVQLSKLMLAQSQMTDHAAFKNLEQAEHSINRYEQLLKQLLLLSQMEAMTLQAFQPVSTDIGQSLKQVMLELESNYPEIRNNLNLTIAVEQTIQIPETELNIILKNLIENAYIHSNSQQTIEIQLIKGKLMIIDHGIGLADNELTLLTQRFWRKSSQNNGHGLGLSLVKLILERYGYSIQFSHNQPQGLKVTIYLDKRL</sequence>
<keyword evidence="4" id="KW-0597">Phosphoprotein</keyword>
<comment type="catalytic activity">
    <reaction evidence="1">
        <text>ATP + protein L-histidine = ADP + protein N-phospho-L-histidine.</text>
        <dbReference type="EC" id="2.7.13.3"/>
    </reaction>
</comment>
<comment type="subcellular location">
    <subcellularLocation>
        <location evidence="2">Membrane</location>
        <topology evidence="2">Multi-pass membrane protein</topology>
    </subcellularLocation>
</comment>
<dbReference type="Gene3D" id="1.10.287.130">
    <property type="match status" value="1"/>
</dbReference>
<evidence type="ECO:0000256" key="1">
    <source>
        <dbReference type="ARBA" id="ARBA00000085"/>
    </source>
</evidence>